<evidence type="ECO:0000313" key="1">
    <source>
        <dbReference type="EMBL" id="AVR87172.1"/>
    </source>
</evidence>
<dbReference type="Proteomes" id="UP000241885">
    <property type="component" value="Chromosome"/>
</dbReference>
<dbReference type="KEGG" id="tak:Tharo_0221"/>
<name>A0A2R4BIU1_THAAR</name>
<keyword evidence="2" id="KW-1185">Reference proteome</keyword>
<protein>
    <submittedName>
        <fullName evidence="1">Uncharacterized protein</fullName>
    </submittedName>
</protein>
<dbReference type="RefSeq" id="WP_211309642.1">
    <property type="nucleotide sequence ID" value="NZ_CP028339.1"/>
</dbReference>
<organism evidence="1 2">
    <name type="scientific">Thauera aromatica K172</name>
    <dbReference type="NCBI Taxonomy" id="44139"/>
    <lineage>
        <taxon>Bacteria</taxon>
        <taxon>Pseudomonadati</taxon>
        <taxon>Pseudomonadota</taxon>
        <taxon>Betaproteobacteria</taxon>
        <taxon>Rhodocyclales</taxon>
        <taxon>Zoogloeaceae</taxon>
        <taxon>Thauera</taxon>
    </lineage>
</organism>
<evidence type="ECO:0000313" key="2">
    <source>
        <dbReference type="Proteomes" id="UP000241885"/>
    </source>
</evidence>
<dbReference type="EMBL" id="CP028339">
    <property type="protein sequence ID" value="AVR87172.1"/>
    <property type="molecule type" value="Genomic_DNA"/>
</dbReference>
<dbReference type="NCBIfam" id="NF041817">
    <property type="entry name" value="Avs3b"/>
    <property type="match status" value="1"/>
</dbReference>
<sequence>MESLDRSRAVIDLGKRLVAELKLGDDLTAQWMAHFIAERMDAAERASPEGRASAQDACAQVVFKLWEHRNSLPSRIRPFRELEPLLQTLASLDVDSGPRFRYWPQQPSDQDIEGTEIQGRDLLETAVNLDYSARVLIQFLLSAAAELATDKAIPWLEAAIDAGANAVVELRVVEFVTAGAKLRGTDEVAREVLLDKIEKLEAFSQLATAVATDFRSKLELATEDEDRHSPKS</sequence>
<proteinExistence type="predicted"/>
<dbReference type="AlphaFoldDB" id="A0A2R4BIU1"/>
<accession>A0A2R4BIU1</accession>
<reference evidence="1 2" key="1">
    <citation type="submission" date="2018-03" db="EMBL/GenBank/DDBJ databases">
        <title>Complete genome sequence of Thauera aromatica, a model organism for studying aromatic compound degradation under denitrifying conditions.</title>
        <authorList>
            <person name="Lo H.-Y."/>
            <person name="Goris T."/>
            <person name="Boll M."/>
            <person name="Mueller J.A."/>
        </authorList>
    </citation>
    <scope>NUCLEOTIDE SEQUENCE [LARGE SCALE GENOMIC DNA]</scope>
    <source>
        <strain evidence="1 2">K172</strain>
    </source>
</reference>
<gene>
    <name evidence="1" type="ORF">Tharo_0221</name>
</gene>